<dbReference type="RefSeq" id="WP_146371192.1">
    <property type="nucleotide sequence ID" value="NZ_SJPP01000001.1"/>
</dbReference>
<sequence>MPDFPSADLPNTDLIGQPGSRKLLDTPVLLLDLDVFESNLHKLADFAAGRSHALRPHTKTHKSVEIARRQIAAGAVGVCCTTLGEAEVMVGAGVGNVLITSPLVAQRKIQRLLAINAQADDLLVVADQSQNVRDLAAAAQAAGQVLKVLVAIDLGIHRMGVANPESAVELARLIRETEGVEYQGVHAYAGQLQHIIEYDERRAAALATNAELRVVCDALDAADHSPRIVTGSGTGTFEFDASLDVFNELQCGSYLFMDSDYNAVAASPEERLRFETSLFVQTTIVSANHPGLATIDAGYKCFFPRGPKPAIAAGAPLDTEYEFRGDEHGHLLYADAAYRATVGDQVLCVTSHCDPTVNLFDHYHCVRGDTLVEIWPVDARGRCV</sequence>
<dbReference type="SMART" id="SM01119">
    <property type="entry name" value="D-ser_dehydrat"/>
    <property type="match status" value="1"/>
</dbReference>
<feature type="domain" description="D-serine dehydratase-like" evidence="3">
    <location>
        <begin position="277"/>
        <end position="367"/>
    </location>
</feature>
<comment type="similarity">
    <text evidence="1">Belongs to the DSD1 family.</text>
</comment>
<dbReference type="SUPFAM" id="SSF51419">
    <property type="entry name" value="PLP-binding barrel"/>
    <property type="match status" value="1"/>
</dbReference>
<dbReference type="PANTHER" id="PTHR28004">
    <property type="entry name" value="ZGC:162816-RELATED"/>
    <property type="match status" value="1"/>
</dbReference>
<dbReference type="EC" id="4.1.3.41" evidence="4"/>
<dbReference type="AlphaFoldDB" id="A0A5C6BPH5"/>
<proteinExistence type="inferred from homology"/>
<keyword evidence="2 4" id="KW-0456">Lyase</keyword>
<dbReference type="InterPro" id="IPR026956">
    <property type="entry name" value="D-ser_dehydrat-like_dom"/>
</dbReference>
<dbReference type="PANTHER" id="PTHR28004:SF2">
    <property type="entry name" value="D-SERINE DEHYDRATASE"/>
    <property type="match status" value="1"/>
</dbReference>
<evidence type="ECO:0000259" key="3">
    <source>
        <dbReference type="SMART" id="SM01119"/>
    </source>
</evidence>
<evidence type="ECO:0000256" key="2">
    <source>
        <dbReference type="ARBA" id="ARBA00023239"/>
    </source>
</evidence>
<keyword evidence="5" id="KW-1185">Reference proteome</keyword>
<dbReference type="GO" id="GO:0008721">
    <property type="term" value="F:D-serine ammonia-lyase activity"/>
    <property type="evidence" value="ECO:0007669"/>
    <property type="project" value="TreeGrafter"/>
</dbReference>
<dbReference type="OrthoDB" id="9788869at2"/>
<dbReference type="Pfam" id="PF01168">
    <property type="entry name" value="Ala_racemase_N"/>
    <property type="match status" value="1"/>
</dbReference>
<accession>A0A5C6BPH5</accession>
<dbReference type="GO" id="GO:0036088">
    <property type="term" value="P:D-serine catabolic process"/>
    <property type="evidence" value="ECO:0007669"/>
    <property type="project" value="TreeGrafter"/>
</dbReference>
<dbReference type="Proteomes" id="UP000320735">
    <property type="component" value="Unassembled WGS sequence"/>
</dbReference>
<reference evidence="4 5" key="1">
    <citation type="submission" date="2019-02" db="EMBL/GenBank/DDBJ databases">
        <title>Deep-cultivation of Planctomycetes and their phenomic and genomic characterization uncovers novel biology.</title>
        <authorList>
            <person name="Wiegand S."/>
            <person name="Jogler M."/>
            <person name="Boedeker C."/>
            <person name="Pinto D."/>
            <person name="Vollmers J."/>
            <person name="Rivas-Marin E."/>
            <person name="Kohn T."/>
            <person name="Peeters S.H."/>
            <person name="Heuer A."/>
            <person name="Rast P."/>
            <person name="Oberbeckmann S."/>
            <person name="Bunk B."/>
            <person name="Jeske O."/>
            <person name="Meyerdierks A."/>
            <person name="Storesund J.E."/>
            <person name="Kallscheuer N."/>
            <person name="Luecker S."/>
            <person name="Lage O.M."/>
            <person name="Pohl T."/>
            <person name="Merkel B.J."/>
            <person name="Hornburger P."/>
            <person name="Mueller R.-W."/>
            <person name="Bruemmer F."/>
            <person name="Labrenz M."/>
            <person name="Spormann A.M."/>
            <person name="Op Den Camp H."/>
            <person name="Overmann J."/>
            <person name="Amann R."/>
            <person name="Jetten M.S.M."/>
            <person name="Mascher T."/>
            <person name="Medema M.H."/>
            <person name="Devos D.P."/>
            <person name="Kaster A.-K."/>
            <person name="Ovreas L."/>
            <person name="Rohde M."/>
            <person name="Galperin M.Y."/>
            <person name="Jogler C."/>
        </authorList>
    </citation>
    <scope>NUCLEOTIDE SEQUENCE [LARGE SCALE GENOMIC DNA]</scope>
    <source>
        <strain evidence="4 5">CA54</strain>
    </source>
</reference>
<dbReference type="Gene3D" id="3.20.20.10">
    <property type="entry name" value="Alanine racemase"/>
    <property type="match status" value="1"/>
</dbReference>
<dbReference type="CDD" id="cd06819">
    <property type="entry name" value="PLPDE_III_LS_D-TA"/>
    <property type="match status" value="1"/>
</dbReference>
<dbReference type="InterPro" id="IPR001608">
    <property type="entry name" value="Ala_racemase_N"/>
</dbReference>
<dbReference type="Pfam" id="PF14031">
    <property type="entry name" value="D-ser_dehydrat"/>
    <property type="match status" value="1"/>
</dbReference>
<dbReference type="InterPro" id="IPR029066">
    <property type="entry name" value="PLP-binding_barrel"/>
</dbReference>
<dbReference type="EMBL" id="SJPP01000001">
    <property type="protein sequence ID" value="TWU13935.1"/>
    <property type="molecule type" value="Genomic_DNA"/>
</dbReference>
<dbReference type="InterPro" id="IPR042208">
    <property type="entry name" value="D-ser_dehydrat-like_sf"/>
</dbReference>
<gene>
    <name evidence="4" type="primary">dhaa</name>
    <name evidence="4" type="ORF">CA54_27770</name>
</gene>
<dbReference type="Gene3D" id="2.40.37.20">
    <property type="entry name" value="D-serine dehydratase-like domain"/>
    <property type="match status" value="1"/>
</dbReference>
<evidence type="ECO:0000313" key="5">
    <source>
        <dbReference type="Proteomes" id="UP000320735"/>
    </source>
</evidence>
<evidence type="ECO:0000256" key="1">
    <source>
        <dbReference type="ARBA" id="ARBA00005323"/>
    </source>
</evidence>
<dbReference type="InterPro" id="IPR051466">
    <property type="entry name" value="D-amino_acid_metab_enzyme"/>
</dbReference>
<evidence type="ECO:0000313" key="4">
    <source>
        <dbReference type="EMBL" id="TWU13935.1"/>
    </source>
</evidence>
<organism evidence="4 5">
    <name type="scientific">Symmachiella macrocystis</name>
    <dbReference type="NCBI Taxonomy" id="2527985"/>
    <lineage>
        <taxon>Bacteria</taxon>
        <taxon>Pseudomonadati</taxon>
        <taxon>Planctomycetota</taxon>
        <taxon>Planctomycetia</taxon>
        <taxon>Planctomycetales</taxon>
        <taxon>Planctomycetaceae</taxon>
        <taxon>Symmachiella</taxon>
    </lineage>
</organism>
<protein>
    <submittedName>
        <fullName evidence="4">3-hydroxy-D-aspartate aldolase</fullName>
        <ecNumber evidence="4">4.1.3.41</ecNumber>
    </submittedName>
</protein>
<comment type="caution">
    <text evidence="4">The sequence shown here is derived from an EMBL/GenBank/DDBJ whole genome shotgun (WGS) entry which is preliminary data.</text>
</comment>
<name>A0A5C6BPH5_9PLAN</name>